<proteinExistence type="predicted"/>
<evidence type="ECO:0000313" key="2">
    <source>
        <dbReference type="Proteomes" id="UP000829398"/>
    </source>
</evidence>
<evidence type="ECO:0000313" key="1">
    <source>
        <dbReference type="EMBL" id="KAH9769343.1"/>
    </source>
</evidence>
<sequence>METNTSKTLDDETDLVFAREIVDEKTLDPSWSSPETLHDHLHPSNHPLTLTDLDKDQNNDDDDDYEEIYRDTRPISSSYGRYNWGSSLLSRPVEKHWPIQIKPTGVGAGLENLGNTCFINAILQCFTHTLPLVQALRSFDHPRPCDGATEGFCVICALRDHIELSLASSGKVLSPRKLVDNLNYISSFFQRYQQEDAHEFLQCLLDRLESCCLDSKTKDESLSCQGDNILQCCNCGSCSDTYEPLIDLSLEIEDVGSLGSALESFTKLEKIEDPETKFTCEKCKEQVSVEKQLMLDKVPSVAAFHLKRFKTDGSYVVKIDKHVEFPLELDLKPYTSGGQNSDVELKYHLYAIVEHMGSSPTCGHYFSYIRSSPDTWHRLNDSRVTRVEEEFVLSQDAYILFYAKQGTEWVSSLLEAESIGMNADISNSSPKSVLDNVENDYTSRSGVANAESCKANEPSASAGDSSTKFSCQLRSIDLEVNETRDTVKGMSACFTLASCRNAAEHETRDNTPMIDDASRPLSASDFYGVFCNEKVNKLTSLEEDNCNPGVEKVKIVDGFHPLTPPRSPSPDIYSGKPRETYQVPREHLKLESKGACKTQLERDGKDLERQEAVRCIKKTMTGERYMKLMAAVNDVSLNRKRRLKSSPYFSAEVIWAPRSQSVITTPVRSRSVTTTLVRSRTVTNDLPGYDSANTIDLGLLILDSLRKSNMSASWKFVEAKTSVDNNATSELPSLLHLLCWNLMKMVGIAGVGHLFSLIPKQEWRQKRTVIEEAKDLNILPIDDLIGSLISYEEDLVAERGNDEKKKNIALKATKYESDGESEPDDEELAMLARRFRKFFKETGDQRKFRNLKNQKEKKEVIICYECKKPDHIRLECPLLNKLKKKAMVVTWDDSDEDSSDEEESQEVSNLALMAIGDDDDLNESEQDDQTPFIIAESSDSDDISVISTVQTVNQVSTIPRPSLKMSILPSKFHKPVPVIGFIDTGADTSMIDPSVIPSDSWENHSKLFRAVNGETFETTLITKKPIGIQFFPNCIIWKKIVASTLPDKDFLIVRGKKRLVIDYQPLNSFLKDDKFPLPKIQTLFVHLQGARIFSKFDLKAGFWQLGISPVDRPKTAFCIPDAQYQWIVMPFGLTVAPSLFQKAMTKIFSPILHHALVYIDDILLFSSDHDSHQKLLLDFFHIMQEYRIMLSEKKSSIAKESIDFLGMCPPRGPAQTEAVKQLKVIAQSPLPRRIPTTEQRILQTDASDDYWRAILLERIDGLDHFCAHASGQFKDSEKNYHVIYKEILAVKYGIKKFEFHLISHKFLINMDNSSFPRIFDFKNKLLPDKQLLNLKTWFSKYDFTVQHIKGLTLSHLSISEDELWYMWCLTTLYATKLVFPVKPVLRHITTPEFSSDLLWTLLEWYSPLTWWRKQLQNLCSFHGLNRMPEHEVNMFTIAFIVHMPYFQHLETRDFWTQDMAYEWKTYPHPYPLIHDISVTYVLRAYLMELNNVQPPATNIHHTSVGPSHSLEIVPKTQTCTPGLSSSPHDILVMEQRPDYTNVLF</sequence>
<comment type="caution">
    <text evidence="1">The sequence shown here is derived from an EMBL/GenBank/DDBJ whole genome shotgun (WGS) entry which is preliminary data.</text>
</comment>
<name>A0ACB8L7E5_CITSI</name>
<dbReference type="Proteomes" id="UP000829398">
    <property type="component" value="Chromosome 4"/>
</dbReference>
<keyword evidence="2" id="KW-1185">Reference proteome</keyword>
<organism evidence="1 2">
    <name type="scientific">Citrus sinensis</name>
    <name type="common">Sweet orange</name>
    <name type="synonym">Citrus aurantium var. sinensis</name>
    <dbReference type="NCBI Taxonomy" id="2711"/>
    <lineage>
        <taxon>Eukaryota</taxon>
        <taxon>Viridiplantae</taxon>
        <taxon>Streptophyta</taxon>
        <taxon>Embryophyta</taxon>
        <taxon>Tracheophyta</taxon>
        <taxon>Spermatophyta</taxon>
        <taxon>Magnoliopsida</taxon>
        <taxon>eudicotyledons</taxon>
        <taxon>Gunneridae</taxon>
        <taxon>Pentapetalae</taxon>
        <taxon>rosids</taxon>
        <taxon>malvids</taxon>
        <taxon>Sapindales</taxon>
        <taxon>Rutaceae</taxon>
        <taxon>Aurantioideae</taxon>
        <taxon>Citrus</taxon>
    </lineage>
</organism>
<protein>
    <submittedName>
        <fullName evidence="1">Uncharacterized protein</fullName>
    </submittedName>
</protein>
<gene>
    <name evidence="1" type="ORF">KPL71_011961</name>
</gene>
<accession>A0ACB8L7E5</accession>
<dbReference type="EMBL" id="CM039173">
    <property type="protein sequence ID" value="KAH9769343.1"/>
    <property type="molecule type" value="Genomic_DNA"/>
</dbReference>
<reference evidence="2" key="1">
    <citation type="journal article" date="2023" name="Hortic. Res.">
        <title>A chromosome-level phased genome enabling allele-level studies in sweet orange: a case study on citrus Huanglongbing tolerance.</title>
        <authorList>
            <person name="Wu B."/>
            <person name="Yu Q."/>
            <person name="Deng Z."/>
            <person name="Duan Y."/>
            <person name="Luo F."/>
            <person name="Gmitter F. Jr."/>
        </authorList>
    </citation>
    <scope>NUCLEOTIDE SEQUENCE [LARGE SCALE GENOMIC DNA]</scope>
    <source>
        <strain evidence="2">cv. Valencia</strain>
    </source>
</reference>